<reference evidence="3" key="1">
    <citation type="submission" date="2021-05" db="EMBL/GenBank/DDBJ databases">
        <title>The genome of the haptophyte Pavlova lutheri (Diacronema luteri, Pavlovales) - a model for lipid biosynthesis in eukaryotic algae.</title>
        <authorList>
            <person name="Hulatt C.J."/>
            <person name="Posewitz M.C."/>
        </authorList>
    </citation>
    <scope>NUCLEOTIDE SEQUENCE</scope>
    <source>
        <strain evidence="3">NIVA-4/92</strain>
    </source>
</reference>
<keyword evidence="2" id="KW-0732">Signal</keyword>
<accession>A0A8J5XWU1</accession>
<gene>
    <name evidence="3" type="ORF">KFE25_006422</name>
</gene>
<dbReference type="EMBL" id="JAGTXO010000002">
    <property type="protein sequence ID" value="KAG8469967.1"/>
    <property type="molecule type" value="Genomic_DNA"/>
</dbReference>
<feature type="signal peptide" evidence="2">
    <location>
        <begin position="1"/>
        <end position="19"/>
    </location>
</feature>
<evidence type="ECO:0000313" key="3">
    <source>
        <dbReference type="EMBL" id="KAG8469967.1"/>
    </source>
</evidence>
<feature type="region of interest" description="Disordered" evidence="1">
    <location>
        <begin position="30"/>
        <end position="68"/>
    </location>
</feature>
<evidence type="ECO:0000256" key="2">
    <source>
        <dbReference type="SAM" id="SignalP"/>
    </source>
</evidence>
<evidence type="ECO:0000313" key="4">
    <source>
        <dbReference type="Proteomes" id="UP000751190"/>
    </source>
</evidence>
<sequence length="194" mass="21349">MRLLGLALLAASAAGGARLAPRGGPRVALVGASRRGSRARVRAAPQEEPTDEAKRGRERERDRERLGAPLELDLRQDDRFGVPAGSAEELELMRAKVALIQQELDVQRVLTESSEEELERELGFLGESLPQFVIGSFMSIPEYEVPEPKTLAIKIGLAVFGFAFTLFLTKTIDGAVLEMLRPIVKWKVDNTPML</sequence>
<dbReference type="Proteomes" id="UP000751190">
    <property type="component" value="Unassembled WGS sequence"/>
</dbReference>
<proteinExistence type="predicted"/>
<keyword evidence="4" id="KW-1185">Reference proteome</keyword>
<protein>
    <submittedName>
        <fullName evidence="3">Uncharacterized protein</fullName>
    </submittedName>
</protein>
<name>A0A8J5XWU1_DIALT</name>
<dbReference type="AlphaFoldDB" id="A0A8J5XWU1"/>
<feature type="compositionally biased region" description="Basic and acidic residues" evidence="1">
    <location>
        <begin position="51"/>
        <end position="68"/>
    </location>
</feature>
<organism evidence="3 4">
    <name type="scientific">Diacronema lutheri</name>
    <name type="common">Unicellular marine alga</name>
    <name type="synonym">Monochrysis lutheri</name>
    <dbReference type="NCBI Taxonomy" id="2081491"/>
    <lineage>
        <taxon>Eukaryota</taxon>
        <taxon>Haptista</taxon>
        <taxon>Haptophyta</taxon>
        <taxon>Pavlovophyceae</taxon>
        <taxon>Pavlovales</taxon>
        <taxon>Pavlovaceae</taxon>
        <taxon>Diacronema</taxon>
    </lineage>
</organism>
<dbReference type="OrthoDB" id="10602042at2759"/>
<evidence type="ECO:0000256" key="1">
    <source>
        <dbReference type="SAM" id="MobiDB-lite"/>
    </source>
</evidence>
<feature type="chain" id="PRO_5035232387" evidence="2">
    <location>
        <begin position="20"/>
        <end position="194"/>
    </location>
</feature>
<comment type="caution">
    <text evidence="3">The sequence shown here is derived from an EMBL/GenBank/DDBJ whole genome shotgun (WGS) entry which is preliminary data.</text>
</comment>